<dbReference type="Gene3D" id="3.20.20.80">
    <property type="entry name" value="Glycosidases"/>
    <property type="match status" value="1"/>
</dbReference>
<keyword evidence="3" id="KW-0378">Hydrolase</keyword>
<sequence>MNEPDTIKMRKRCSFTHSIMRVATVLAALFGTSLAATGFDAIGAISTSHFSCMKSHGHSFFIGRVFRSSGTVDSQGIQNIKNAKAAGIAHVDGYIFPCTTSSCPSPATQISETSKALKSAGASVGMLWLDIERYQWPSDHTKNRQFIEAMGKELTSLGYKWGVYSNYNNWESIVGLDWTGMSSKQLWWATYNGQANFNNFKAFGGWSKPNIHQYNGDVTGPCSFSIDTNWYP</sequence>
<name>A0A368HED6_ANCCA</name>
<dbReference type="Proteomes" id="UP000252519">
    <property type="component" value="Unassembled WGS sequence"/>
</dbReference>
<keyword evidence="2" id="KW-0732">Signal</keyword>
<evidence type="ECO:0000313" key="3">
    <source>
        <dbReference type="EMBL" id="RCN53780.1"/>
    </source>
</evidence>
<dbReference type="InterPro" id="IPR002053">
    <property type="entry name" value="Glyco_hydro_25"/>
</dbReference>
<reference evidence="3 4" key="1">
    <citation type="submission" date="2014-10" db="EMBL/GenBank/DDBJ databases">
        <title>Draft genome of the hookworm Ancylostoma caninum.</title>
        <authorList>
            <person name="Mitreva M."/>
        </authorList>
    </citation>
    <scope>NUCLEOTIDE SEQUENCE [LARGE SCALE GENOMIC DNA]</scope>
    <source>
        <strain evidence="3 4">Baltimore</strain>
    </source>
</reference>
<dbReference type="AlphaFoldDB" id="A0A368HED6"/>
<keyword evidence="4" id="KW-1185">Reference proteome</keyword>
<dbReference type="PROSITE" id="PS51904">
    <property type="entry name" value="GLYCOSYL_HYDROL_F25_2"/>
    <property type="match status" value="1"/>
</dbReference>
<evidence type="ECO:0000256" key="1">
    <source>
        <dbReference type="ARBA" id="ARBA00010646"/>
    </source>
</evidence>
<dbReference type="Pfam" id="PF01183">
    <property type="entry name" value="Glyco_hydro_25"/>
    <property type="match status" value="1"/>
</dbReference>
<dbReference type="OrthoDB" id="2251794at2759"/>
<dbReference type="GO" id="GO:0016998">
    <property type="term" value="P:cell wall macromolecule catabolic process"/>
    <property type="evidence" value="ECO:0007669"/>
    <property type="project" value="InterPro"/>
</dbReference>
<dbReference type="STRING" id="29170.A0A368HED6"/>
<dbReference type="CDD" id="cd06416">
    <property type="entry name" value="GH25_Lys1-like"/>
    <property type="match status" value="1"/>
</dbReference>
<evidence type="ECO:0000313" key="4">
    <source>
        <dbReference type="Proteomes" id="UP000252519"/>
    </source>
</evidence>
<dbReference type="GO" id="GO:0009253">
    <property type="term" value="P:peptidoglycan catabolic process"/>
    <property type="evidence" value="ECO:0007669"/>
    <property type="project" value="InterPro"/>
</dbReference>
<organism evidence="3 4">
    <name type="scientific">Ancylostoma caninum</name>
    <name type="common">Dog hookworm</name>
    <dbReference type="NCBI Taxonomy" id="29170"/>
    <lineage>
        <taxon>Eukaryota</taxon>
        <taxon>Metazoa</taxon>
        <taxon>Ecdysozoa</taxon>
        <taxon>Nematoda</taxon>
        <taxon>Chromadorea</taxon>
        <taxon>Rhabditida</taxon>
        <taxon>Rhabditina</taxon>
        <taxon>Rhabditomorpha</taxon>
        <taxon>Strongyloidea</taxon>
        <taxon>Ancylostomatidae</taxon>
        <taxon>Ancylostomatinae</taxon>
        <taxon>Ancylostoma</taxon>
    </lineage>
</organism>
<dbReference type="EMBL" id="JOJR01000001">
    <property type="protein sequence ID" value="RCN53780.1"/>
    <property type="molecule type" value="Genomic_DNA"/>
</dbReference>
<dbReference type="GO" id="GO:0007165">
    <property type="term" value="P:signal transduction"/>
    <property type="evidence" value="ECO:0007669"/>
    <property type="project" value="TreeGrafter"/>
</dbReference>
<evidence type="ECO:0000256" key="2">
    <source>
        <dbReference type="ARBA" id="ARBA00022729"/>
    </source>
</evidence>
<gene>
    <name evidence="3" type="ORF">ANCCAN_00274</name>
</gene>
<accession>A0A368HED6</accession>
<protein>
    <submittedName>
        <fullName evidence="3">Glycosyl hydrolase family 25</fullName>
    </submittedName>
</protein>
<comment type="similarity">
    <text evidence="1">Belongs to the glycosyl hydrolase 25 family.</text>
</comment>
<dbReference type="FunFam" id="3.20.20.80:FF:000134">
    <property type="entry name" value="Glycoside hydrolase"/>
    <property type="match status" value="1"/>
</dbReference>
<dbReference type="PANTHER" id="PTHR23208:SF36">
    <property type="entry name" value="LYSOZYME-RELATED"/>
    <property type="match status" value="1"/>
</dbReference>
<comment type="caution">
    <text evidence="3">The sequence shown here is derived from an EMBL/GenBank/DDBJ whole genome shotgun (WGS) entry which is preliminary data.</text>
</comment>
<dbReference type="GO" id="GO:0045087">
    <property type="term" value="P:innate immune response"/>
    <property type="evidence" value="ECO:0007669"/>
    <property type="project" value="TreeGrafter"/>
</dbReference>
<dbReference type="InterPro" id="IPR017853">
    <property type="entry name" value="GH"/>
</dbReference>
<dbReference type="SUPFAM" id="SSF51445">
    <property type="entry name" value="(Trans)glycosidases"/>
    <property type="match status" value="1"/>
</dbReference>
<dbReference type="InterPro" id="IPR051595">
    <property type="entry name" value="GH25_Enzymes"/>
</dbReference>
<proteinExistence type="inferred from homology"/>
<dbReference type="GO" id="GO:0003796">
    <property type="term" value="F:lysozyme activity"/>
    <property type="evidence" value="ECO:0007669"/>
    <property type="project" value="InterPro"/>
</dbReference>
<dbReference type="PANTHER" id="PTHR23208">
    <property type="entry name" value="LYSOZYME PROTEIN"/>
    <property type="match status" value="1"/>
</dbReference>